<dbReference type="InterPro" id="IPR048389">
    <property type="entry name" value="YciQ-like_C"/>
</dbReference>
<evidence type="ECO:0000256" key="1">
    <source>
        <dbReference type="SAM" id="Phobius"/>
    </source>
</evidence>
<gene>
    <name evidence="4" type="ORF">FC19_GL001968</name>
</gene>
<feature type="transmembrane region" description="Helical" evidence="1">
    <location>
        <begin position="404"/>
        <end position="421"/>
    </location>
</feature>
<dbReference type="InterPro" id="IPR018702">
    <property type="entry name" value="DUF2207"/>
</dbReference>
<feature type="transmembrane region" description="Helical" evidence="1">
    <location>
        <begin position="239"/>
        <end position="258"/>
    </location>
</feature>
<organism evidence="4 5">
    <name type="scientific">Liquorilactobacillus aquaticus DSM 21051</name>
    <dbReference type="NCBI Taxonomy" id="1423725"/>
    <lineage>
        <taxon>Bacteria</taxon>
        <taxon>Bacillati</taxon>
        <taxon>Bacillota</taxon>
        <taxon>Bacilli</taxon>
        <taxon>Lactobacillales</taxon>
        <taxon>Lactobacillaceae</taxon>
        <taxon>Liquorilactobacillus</taxon>
    </lineage>
</organism>
<dbReference type="EMBL" id="AYZD01000027">
    <property type="protein sequence ID" value="KRM95358.1"/>
    <property type="molecule type" value="Genomic_DNA"/>
</dbReference>
<dbReference type="Pfam" id="PF09972">
    <property type="entry name" value="DUF2207"/>
    <property type="match status" value="1"/>
</dbReference>
<keyword evidence="1" id="KW-1133">Transmembrane helix</keyword>
<dbReference type="AlphaFoldDB" id="A0A0R2CU95"/>
<evidence type="ECO:0008006" key="6">
    <source>
        <dbReference type="Google" id="ProtNLM"/>
    </source>
</evidence>
<proteinExistence type="predicted"/>
<dbReference type="Pfam" id="PF20990">
    <property type="entry name" value="DUF2207_C"/>
    <property type="match status" value="1"/>
</dbReference>
<feature type="transmembrane region" description="Helical" evidence="1">
    <location>
        <begin position="427"/>
        <end position="446"/>
    </location>
</feature>
<evidence type="ECO:0000313" key="4">
    <source>
        <dbReference type="EMBL" id="KRM95358.1"/>
    </source>
</evidence>
<name>A0A0R2CU95_9LACO</name>
<dbReference type="PATRIC" id="fig|1423725.3.peg.2020"/>
<keyword evidence="1" id="KW-0472">Membrane</keyword>
<comment type="caution">
    <text evidence="4">The sequence shown here is derived from an EMBL/GenBank/DDBJ whole genome shotgun (WGS) entry which is preliminary data.</text>
</comment>
<evidence type="ECO:0000313" key="5">
    <source>
        <dbReference type="Proteomes" id="UP000051015"/>
    </source>
</evidence>
<keyword evidence="5" id="KW-1185">Reference proteome</keyword>
<protein>
    <recommendedName>
        <fullName evidence="6">Integral membrane protein</fullName>
    </recommendedName>
</protein>
<sequence length="577" mass="65344">MPARADNTYDIKQYHIDVNILKNGDAELTQRITYDFDGDFHGVYYNQDLRGIKNVSNISVSSVQNEKKTNLTQANTETNNTYRLNQTKDNLQIKVFHAISDDSATFTYQYLLHGVVTNYNDTAELNWKIIGEKWDVPLENVLITIQLPQSNIHDLQGWTHGDLNGHTSIRKKSGQVVIRLDKNPANQFVESHLLFPTSVTSANHNKVNKNIKKKAQQREAELARKANEKRRRNQQRSMIIKYTVMVLSLLSTGGWWLWRWRNPGNPQKSLPPLVHSYELPEYSAEITQTIIEDAKPTSKTFSAYLLELAAAKKIDIRRTGDKKNDYEIVLLEKTILEKDELVKTLFDEVGDGNKFSLKQLNKFGNSSKRSLQIQKAFSSWQKKIFKQARDLGYYDETNAKLRTTALWATVVSSGLLIITAAMFWKTWWLWLFAVLIILNISNCSLYRKQRPKYSTAGWELFYRFSCFKKMLQDIGRFDMKKVGDLILWEQILPYAVAFGLAKKVIRELKANFSVEELETGLGSYYPIFILGNTNFEVAFNSSFSSAIGGVSSASGSSGGFSGGSSGGFGGGSGGGAF</sequence>
<feature type="domain" description="Predicted membrane protein YciQ-like C-terminal" evidence="3">
    <location>
        <begin position="275"/>
        <end position="508"/>
    </location>
</feature>
<evidence type="ECO:0000259" key="3">
    <source>
        <dbReference type="Pfam" id="PF20990"/>
    </source>
</evidence>
<dbReference type="STRING" id="1423725.FC19_GL001968"/>
<evidence type="ECO:0000259" key="2">
    <source>
        <dbReference type="Pfam" id="PF09972"/>
    </source>
</evidence>
<dbReference type="Proteomes" id="UP000051015">
    <property type="component" value="Unassembled WGS sequence"/>
</dbReference>
<feature type="domain" description="DUF2207" evidence="2">
    <location>
        <begin position="10"/>
        <end position="195"/>
    </location>
</feature>
<accession>A0A0R2CU95</accession>
<keyword evidence="1" id="KW-0812">Transmembrane</keyword>
<reference evidence="4 5" key="1">
    <citation type="journal article" date="2015" name="Genome Announc.">
        <title>Expanding the biotechnology potential of lactobacilli through comparative genomics of 213 strains and associated genera.</title>
        <authorList>
            <person name="Sun Z."/>
            <person name="Harris H.M."/>
            <person name="McCann A."/>
            <person name="Guo C."/>
            <person name="Argimon S."/>
            <person name="Zhang W."/>
            <person name="Yang X."/>
            <person name="Jeffery I.B."/>
            <person name="Cooney J.C."/>
            <person name="Kagawa T.F."/>
            <person name="Liu W."/>
            <person name="Song Y."/>
            <person name="Salvetti E."/>
            <person name="Wrobel A."/>
            <person name="Rasinkangas P."/>
            <person name="Parkhill J."/>
            <person name="Rea M.C."/>
            <person name="O'Sullivan O."/>
            <person name="Ritari J."/>
            <person name="Douillard F.P."/>
            <person name="Paul Ross R."/>
            <person name="Yang R."/>
            <person name="Briner A.E."/>
            <person name="Felis G.E."/>
            <person name="de Vos W.M."/>
            <person name="Barrangou R."/>
            <person name="Klaenhammer T.R."/>
            <person name="Caufield P.W."/>
            <person name="Cui Y."/>
            <person name="Zhang H."/>
            <person name="O'Toole P.W."/>
        </authorList>
    </citation>
    <scope>NUCLEOTIDE SEQUENCE [LARGE SCALE GENOMIC DNA]</scope>
    <source>
        <strain evidence="4 5">DSM 21051</strain>
    </source>
</reference>